<dbReference type="InterPro" id="IPR001680">
    <property type="entry name" value="WD40_rpt"/>
</dbReference>
<comment type="caution">
    <text evidence="6">The sequence shown here is derived from an EMBL/GenBank/DDBJ whole genome shotgun (WGS) entry which is preliminary data.</text>
</comment>
<dbReference type="Pfam" id="PF19334">
    <property type="entry name" value="DUF5920"/>
    <property type="match status" value="1"/>
</dbReference>
<dbReference type="PROSITE" id="PS50988">
    <property type="entry name" value="TROVE"/>
    <property type="match status" value="1"/>
</dbReference>
<dbReference type="Gene3D" id="1.25.40.370">
    <property type="match status" value="1"/>
</dbReference>
<dbReference type="InterPro" id="IPR037214">
    <property type="entry name" value="TROVE_dom_sf"/>
</dbReference>
<gene>
    <name evidence="6" type="primary">Tep1_1</name>
    <name evidence="6" type="ORF">GTO95_0004012</name>
</gene>
<dbReference type="Proteomes" id="UP000736164">
    <property type="component" value="Unassembled WGS sequence"/>
</dbReference>
<dbReference type="InterPro" id="IPR052652">
    <property type="entry name" value="Telomerase_Complex_Comp"/>
</dbReference>
<keyword evidence="1 3" id="KW-0853">WD repeat</keyword>
<dbReference type="Gene3D" id="3.40.50.410">
    <property type="entry name" value="von Willebrand factor, type A domain"/>
    <property type="match status" value="1"/>
</dbReference>
<dbReference type="InterPro" id="IPR036322">
    <property type="entry name" value="WD40_repeat_dom_sf"/>
</dbReference>
<dbReference type="GO" id="GO:0000722">
    <property type="term" value="P:telomere maintenance via recombination"/>
    <property type="evidence" value="ECO:0007669"/>
    <property type="project" value="TreeGrafter"/>
</dbReference>
<protein>
    <submittedName>
        <fullName evidence="6">TEP1 protein</fullName>
    </submittedName>
</protein>
<dbReference type="Pfam" id="PF25048">
    <property type="entry name" value="Beta-prop_TEP1_C"/>
    <property type="match status" value="2"/>
</dbReference>
<evidence type="ECO:0000256" key="1">
    <source>
        <dbReference type="ARBA" id="ARBA00022574"/>
    </source>
</evidence>
<proteinExistence type="predicted"/>
<evidence type="ECO:0000256" key="2">
    <source>
        <dbReference type="ARBA" id="ARBA00022737"/>
    </source>
</evidence>
<dbReference type="Gene3D" id="2.130.10.10">
    <property type="entry name" value="YVTN repeat-like/Quinoprotein amine dehydrogenase"/>
    <property type="match status" value="4"/>
</dbReference>
<feature type="region of interest" description="Disordered" evidence="4">
    <location>
        <begin position="117"/>
        <end position="150"/>
    </location>
</feature>
<evidence type="ECO:0000256" key="4">
    <source>
        <dbReference type="SAM" id="MobiDB-lite"/>
    </source>
</evidence>
<dbReference type="InterPro" id="IPR056828">
    <property type="entry name" value="Beta-prop_TEP1_C"/>
</dbReference>
<dbReference type="EMBL" id="JAAWVO010031980">
    <property type="protein sequence ID" value="MBN3316831.1"/>
    <property type="molecule type" value="Genomic_DNA"/>
</dbReference>
<accession>A0A8J7NSR4</accession>
<dbReference type="InterPro" id="IPR019775">
    <property type="entry name" value="WD40_repeat_CS"/>
</dbReference>
<evidence type="ECO:0000256" key="3">
    <source>
        <dbReference type="PROSITE-ProRule" id="PRU00221"/>
    </source>
</evidence>
<dbReference type="PROSITE" id="PS00678">
    <property type="entry name" value="WD_REPEATS_1"/>
    <property type="match status" value="1"/>
</dbReference>
<feature type="non-terminal residue" evidence="6">
    <location>
        <position position="1"/>
    </location>
</feature>
<dbReference type="InterPro" id="IPR045804">
    <property type="entry name" value="DUF5920"/>
</dbReference>
<dbReference type="PANTHER" id="PTHR44791:SF1">
    <property type="entry name" value="TELOMERASE PROTEIN COMPONENT 1"/>
    <property type="match status" value="1"/>
</dbReference>
<dbReference type="SUPFAM" id="SSF50978">
    <property type="entry name" value="WD40 repeat-like"/>
    <property type="match status" value="3"/>
</dbReference>
<keyword evidence="2" id="KW-0677">Repeat</keyword>
<organism evidence="6 7">
    <name type="scientific">Atractosteus spatula</name>
    <name type="common">Alligator gar</name>
    <name type="synonym">Lepisosteus spatula</name>
    <dbReference type="NCBI Taxonomy" id="7917"/>
    <lineage>
        <taxon>Eukaryota</taxon>
        <taxon>Metazoa</taxon>
        <taxon>Chordata</taxon>
        <taxon>Craniata</taxon>
        <taxon>Vertebrata</taxon>
        <taxon>Euteleostomi</taxon>
        <taxon>Actinopterygii</taxon>
        <taxon>Neopterygii</taxon>
        <taxon>Holostei</taxon>
        <taxon>Semionotiformes</taxon>
        <taxon>Lepisosteidae</taxon>
        <taxon>Atractosteus</taxon>
    </lineage>
</organism>
<dbReference type="InterPro" id="IPR036465">
    <property type="entry name" value="vWFA_dom_sf"/>
</dbReference>
<name>A0A8J7NSR4_ATRSP</name>
<dbReference type="GO" id="GO:0003720">
    <property type="term" value="F:telomerase activity"/>
    <property type="evidence" value="ECO:0007669"/>
    <property type="project" value="TreeGrafter"/>
</dbReference>
<evidence type="ECO:0000259" key="5">
    <source>
        <dbReference type="PROSITE" id="PS50988"/>
    </source>
</evidence>
<dbReference type="Pfam" id="PF13271">
    <property type="entry name" value="DUF4062"/>
    <property type="match status" value="1"/>
</dbReference>
<dbReference type="PANTHER" id="PTHR44791">
    <property type="entry name" value="TELOMERASE PROTEIN COMPONENT 1 TEP1"/>
    <property type="match status" value="1"/>
</dbReference>
<dbReference type="PROSITE" id="PS50082">
    <property type="entry name" value="WD_REPEATS_2"/>
    <property type="match status" value="4"/>
</dbReference>
<feature type="domain" description="TROVE" evidence="5">
    <location>
        <begin position="214"/>
        <end position="491"/>
    </location>
</feature>
<feature type="non-terminal residue" evidence="6">
    <location>
        <position position="1780"/>
    </location>
</feature>
<dbReference type="GO" id="GO:0070034">
    <property type="term" value="F:telomerase RNA binding"/>
    <property type="evidence" value="ECO:0007669"/>
    <property type="project" value="TreeGrafter"/>
</dbReference>
<dbReference type="PROSITE" id="PS50294">
    <property type="entry name" value="WD_REPEATS_REGION"/>
    <property type="match status" value="3"/>
</dbReference>
<sequence length="1780" mass="197756">MKAPQQVRGLEPEKGLHNHILYSSRISLESRILAQASAAVTETSCTWSPAPSPPRPPPALLPTRLSATAVPDLSCSLLGSQHMLLSRRTAQGLSSAAGAPTASRHLQPSSLISVWERQGTDKEEVPSPSEQPAGDPQPHTGSTLQSLIPGCYPDRQAAEDVEEMAVEMPVPELELRETSREQEDVWETVGEFPDFHDTSKHWEEELRDKKCFGRNLPSCLKKAMADKFKQFSEYQLAKYNTRKHRCKHGRARQKSKKPGPEDWKKWAGLLRSEPVQLEKYMISTERKSANKQQSIFNLKRLVQRLHIKEPAEHVMALLGRKYPSSLQAFSRSGLSGSWDSQRSGKRMKLSQPETWERQLSLLGNKARTWEQLIDNKALPFMAMLRNLCSMITAGISDQHHRLASWPMACPAFHPLLVGFLSVTLERESVIRSRQLPFRFLSAYKVMLVLGQAGMLALLQRKYSNKLLGRYREALEKAIQISCKHNIPPLPGRTLILFQAEHTMHRPCKGSEDICCPFSSEEEKLTPTVKEVAALLGLMIASSCEHAQMVLLSYSQCKAVELQADSLLDNIKHKFDEDSPNEPSFYKYFDGYIDQKVKAWSQDSLITYCSGPDFAFSLRPKKEIKPKTEKNCVLLYGFSEQILKFIAERGSSRLLDHVEQIDRLYRIPPEDGAKEQMARVTNICPLLPTPAVRWRNVRVFISSTFRDMHGERDVLVRLIISELRRHAALYCLSVQEVELHWGVTEEESSRQRMVEMCLSEVCHSQLFVGILGERYGLVPTEISIPDQPQFDWLKTVPPGLSVTELEIRQFESLHPDSAKDRTFFYLQTPELIRPNEPNGSHLWVLSDPNGRDTFVNCDAESIVHLPFHLVRTFHKTFVQEVSAGRPDILCSLLSSFHFLHAHVRLGLLSRLLEAYSLYGQYGISFSELRGRFLPLSLSLASRCTAAEEMGRASPSQKLGRAEMVSAGRPDILCSLLSSFHFLHAHVRLGLLSRLLEAYSLYDSCEVLGNPVTHGPLETCRAFLRHHGPALSRWPALFLQQALNEPEGSAAHRWAQGIVGRENSSVPGELSGHEVAVRSLSYSTSGGLLTSGCLSGEVRLWSVPAAASVGHYRAHQGSTEVLRFMENGRLLLTAGTDCLVRADPEHSALWGEACSVRGGSSATAGSPALCVAVTGDYAAVGYHSDGIQLYQLSSGQQKWMSEDPRVPVRCLTWLQMEVKTEVLVSGSDDHILRELASPSDSITPTCVLRGHEGGVTCLSFSPNGQELLSGGKDQTLMVWDVHAMCLSRSFLQCHTDWITGCTWTEESLGIYVISGSGSGEMVVWDWKAGIEITRIPAHPARVNHCAPFCQTGMVSDNGVLERWIRLALFIPGPGEQQDFLNPKPLGYVAHHSMLSCYGAGVRASVSEDVVPAFLTVSEDRALRAWSLSMAMECASATRRGTTALAFSPCGLLLVSGYEDGRLCVWAQSSVICCTQVGAAAVSSVIFMSERQLAVACQDKTVSIWILDWQPPQTTGEAVSSFELKHVATALHYCSVLLAACTDGSVVDVMCEDQSDCSVLLGMELSSDGFFAAPLPNLGSLTLIDRQYAVGNTSNLCYGFSYVAMEGGPNTPDEGDSQVTAAAMHKELVVFGDSKGNMWYNQPPETGSWNSKKQVHSDRISTLKVTESMIISASHDRSLKLWDRETKKQENLNQMYLVQPCYNSAGFRTGMIAALKEVQRFDLLCADMRDICTHHQMDDRFCSGVGQFLCHAPLWSLEVNPLRPSELACGDSLGQVYLISWKD</sequence>
<feature type="repeat" description="WD" evidence="3">
    <location>
        <begin position="1650"/>
        <end position="1689"/>
    </location>
</feature>
<keyword evidence="7" id="KW-1185">Reference proteome</keyword>
<evidence type="ECO:0000313" key="7">
    <source>
        <dbReference type="Proteomes" id="UP000736164"/>
    </source>
</evidence>
<dbReference type="Pfam" id="PF05731">
    <property type="entry name" value="TROVE"/>
    <property type="match status" value="1"/>
</dbReference>
<reference evidence="6" key="1">
    <citation type="journal article" date="2021" name="Cell">
        <title>Tracing the genetic footprints of vertebrate landing in non-teleost ray-finned fishes.</title>
        <authorList>
            <person name="Bi X."/>
            <person name="Wang K."/>
            <person name="Yang L."/>
            <person name="Pan H."/>
            <person name="Jiang H."/>
            <person name="Wei Q."/>
            <person name="Fang M."/>
            <person name="Yu H."/>
            <person name="Zhu C."/>
            <person name="Cai Y."/>
            <person name="He Y."/>
            <person name="Gan X."/>
            <person name="Zeng H."/>
            <person name="Yu D."/>
            <person name="Zhu Y."/>
            <person name="Jiang H."/>
            <person name="Qiu Q."/>
            <person name="Yang H."/>
            <person name="Zhang Y.E."/>
            <person name="Wang W."/>
            <person name="Zhu M."/>
            <person name="He S."/>
            <person name="Zhang G."/>
        </authorList>
    </citation>
    <scope>NUCLEOTIDE SEQUENCE</scope>
    <source>
        <strain evidence="6">Allg_001</strain>
    </source>
</reference>
<feature type="repeat" description="WD" evidence="3">
    <location>
        <begin position="1246"/>
        <end position="1279"/>
    </location>
</feature>
<dbReference type="InterPro" id="IPR056829">
    <property type="entry name" value="Beta-prop_TEP1_2nd"/>
</dbReference>
<dbReference type="InterPro" id="IPR025139">
    <property type="entry name" value="DUF4062"/>
</dbReference>
<dbReference type="Pfam" id="PF25047">
    <property type="entry name" value="Beta-prop_TEP1_2nd"/>
    <property type="match status" value="1"/>
</dbReference>
<dbReference type="GO" id="GO:0005697">
    <property type="term" value="C:telomerase holoenzyme complex"/>
    <property type="evidence" value="ECO:0007669"/>
    <property type="project" value="TreeGrafter"/>
</dbReference>
<dbReference type="Pfam" id="PF00400">
    <property type="entry name" value="WD40"/>
    <property type="match status" value="2"/>
</dbReference>
<feature type="repeat" description="WD" evidence="3">
    <location>
        <begin position="1068"/>
        <end position="1101"/>
    </location>
</feature>
<dbReference type="InterPro" id="IPR015943">
    <property type="entry name" value="WD40/YVTN_repeat-like_dom_sf"/>
</dbReference>
<dbReference type="SMART" id="SM00320">
    <property type="entry name" value="WD40"/>
    <property type="match status" value="8"/>
</dbReference>
<dbReference type="SUPFAM" id="SSF140864">
    <property type="entry name" value="TROVE domain-like"/>
    <property type="match status" value="1"/>
</dbReference>
<feature type="repeat" description="WD" evidence="3">
    <location>
        <begin position="1289"/>
        <end position="1332"/>
    </location>
</feature>
<evidence type="ECO:0000313" key="6">
    <source>
        <dbReference type="EMBL" id="MBN3316831.1"/>
    </source>
</evidence>
<dbReference type="InterPro" id="IPR008858">
    <property type="entry name" value="TROVE_dom"/>
</dbReference>